<protein>
    <submittedName>
        <fullName evidence="2">Uncharacterized protein</fullName>
    </submittedName>
</protein>
<feature type="region of interest" description="Disordered" evidence="1">
    <location>
        <begin position="20"/>
        <end position="42"/>
    </location>
</feature>
<accession>A0A410QDF3</accession>
<sequence length="104" mass="12036">MNTLKFWIKRYGWSKEKRDEGASLNNKNAVGNKGGAPPEGNLNSIKHGAYQSIYFDMFNTEDRISWINACMNQLRRLIEAKAKIAGDTEKLQLEKERFDFQIHV</sequence>
<dbReference type="EMBL" id="CP035282">
    <property type="protein sequence ID" value="QAT61959.1"/>
    <property type="molecule type" value="Genomic_DNA"/>
</dbReference>
<organism evidence="2 3">
    <name type="scientific">Acidilutibacter cellobiosedens</name>
    <dbReference type="NCBI Taxonomy" id="2507161"/>
    <lineage>
        <taxon>Bacteria</taxon>
        <taxon>Bacillati</taxon>
        <taxon>Bacillota</taxon>
        <taxon>Tissierellia</taxon>
        <taxon>Tissierellales</taxon>
        <taxon>Acidilutibacteraceae</taxon>
        <taxon>Acidilutibacter</taxon>
    </lineage>
</organism>
<evidence type="ECO:0000256" key="1">
    <source>
        <dbReference type="SAM" id="MobiDB-lite"/>
    </source>
</evidence>
<dbReference type="KEGG" id="spoa:EQM13_10315"/>
<keyword evidence="3" id="KW-1185">Reference proteome</keyword>
<dbReference type="AlphaFoldDB" id="A0A410QDF3"/>
<reference evidence="3" key="1">
    <citation type="submission" date="2019-01" db="EMBL/GenBank/DDBJ databases">
        <title>Draft genomes of a novel of Sporanaerobacter strains.</title>
        <authorList>
            <person name="Ma S."/>
        </authorList>
    </citation>
    <scope>NUCLEOTIDE SEQUENCE [LARGE SCALE GENOMIC DNA]</scope>
    <source>
        <strain evidence="3">NJN-17</strain>
    </source>
</reference>
<gene>
    <name evidence="2" type="ORF">EQM13_10315</name>
</gene>
<proteinExistence type="predicted"/>
<evidence type="ECO:0000313" key="3">
    <source>
        <dbReference type="Proteomes" id="UP000287969"/>
    </source>
</evidence>
<evidence type="ECO:0000313" key="2">
    <source>
        <dbReference type="EMBL" id="QAT61959.1"/>
    </source>
</evidence>
<dbReference type="Proteomes" id="UP000287969">
    <property type="component" value="Chromosome"/>
</dbReference>
<name>A0A410QDF3_9FIRM</name>
<dbReference type="OrthoDB" id="9768556at2"/>
<dbReference type="RefSeq" id="WP_128752608.1">
    <property type="nucleotide sequence ID" value="NZ_CP035282.1"/>
</dbReference>